<keyword evidence="3" id="KW-1003">Cell membrane</keyword>
<feature type="transmembrane region" description="Helical" evidence="7">
    <location>
        <begin position="228"/>
        <end position="247"/>
    </location>
</feature>
<feature type="transmembrane region" description="Helical" evidence="7">
    <location>
        <begin position="17"/>
        <end position="38"/>
    </location>
</feature>
<feature type="transmembrane region" description="Helical" evidence="7">
    <location>
        <begin position="132"/>
        <end position="156"/>
    </location>
</feature>
<feature type="transmembrane region" description="Helical" evidence="7">
    <location>
        <begin position="177"/>
        <end position="208"/>
    </location>
</feature>
<dbReference type="RefSeq" id="WP_119541414.1">
    <property type="nucleotide sequence ID" value="NZ_QYRN01000011.1"/>
</dbReference>
<organism evidence="9 10">
    <name type="scientific">Aureimonas flava</name>
    <dbReference type="NCBI Taxonomy" id="2320271"/>
    <lineage>
        <taxon>Bacteria</taxon>
        <taxon>Pseudomonadati</taxon>
        <taxon>Pseudomonadota</taxon>
        <taxon>Alphaproteobacteria</taxon>
        <taxon>Hyphomicrobiales</taxon>
        <taxon>Aurantimonadaceae</taxon>
        <taxon>Aureimonas</taxon>
    </lineage>
</organism>
<dbReference type="EMBL" id="QYRN01000011">
    <property type="protein sequence ID" value="RIX98221.1"/>
    <property type="molecule type" value="Genomic_DNA"/>
</dbReference>
<keyword evidence="6 7" id="KW-0472">Membrane</keyword>
<keyword evidence="2 7" id="KW-0813">Transport</keyword>
<evidence type="ECO:0000256" key="5">
    <source>
        <dbReference type="ARBA" id="ARBA00022989"/>
    </source>
</evidence>
<dbReference type="Proteomes" id="UP000265750">
    <property type="component" value="Unassembled WGS sequence"/>
</dbReference>
<proteinExistence type="inferred from homology"/>
<dbReference type="Pfam" id="PF00528">
    <property type="entry name" value="BPD_transp_1"/>
    <property type="match status" value="1"/>
</dbReference>
<reference evidence="10" key="1">
    <citation type="submission" date="2018-09" db="EMBL/GenBank/DDBJ databases">
        <authorList>
            <person name="Tuo L."/>
        </authorList>
    </citation>
    <scope>NUCLEOTIDE SEQUENCE [LARGE SCALE GENOMIC DNA]</scope>
    <source>
        <strain evidence="10">M2BS4Y-1</strain>
    </source>
</reference>
<dbReference type="SUPFAM" id="SSF161098">
    <property type="entry name" value="MetI-like"/>
    <property type="match status" value="1"/>
</dbReference>
<dbReference type="OrthoDB" id="7300175at2"/>
<evidence type="ECO:0000256" key="1">
    <source>
        <dbReference type="ARBA" id="ARBA00004651"/>
    </source>
</evidence>
<feature type="transmembrane region" description="Helical" evidence="7">
    <location>
        <begin position="105"/>
        <end position="126"/>
    </location>
</feature>
<comment type="similarity">
    <text evidence="7">Belongs to the binding-protein-dependent transport system permease family.</text>
</comment>
<evidence type="ECO:0000256" key="4">
    <source>
        <dbReference type="ARBA" id="ARBA00022692"/>
    </source>
</evidence>
<dbReference type="InterPro" id="IPR000515">
    <property type="entry name" value="MetI-like"/>
</dbReference>
<dbReference type="PANTHER" id="PTHR30151:SF41">
    <property type="entry name" value="ABC TRANSPORTER PERMEASE PROTEIN"/>
    <property type="match status" value="1"/>
</dbReference>
<dbReference type="PANTHER" id="PTHR30151">
    <property type="entry name" value="ALKANE SULFONATE ABC TRANSPORTER-RELATED, MEMBRANE SUBUNIT"/>
    <property type="match status" value="1"/>
</dbReference>
<keyword evidence="10" id="KW-1185">Reference proteome</keyword>
<feature type="transmembrane region" description="Helical" evidence="7">
    <location>
        <begin position="75"/>
        <end position="93"/>
    </location>
</feature>
<keyword evidence="5 7" id="KW-1133">Transmembrane helix</keyword>
<dbReference type="GO" id="GO:0005886">
    <property type="term" value="C:plasma membrane"/>
    <property type="evidence" value="ECO:0007669"/>
    <property type="project" value="UniProtKB-SubCell"/>
</dbReference>
<protein>
    <submittedName>
        <fullName evidence="9">ABC transporter permease subunit</fullName>
    </submittedName>
</protein>
<dbReference type="InterPro" id="IPR035906">
    <property type="entry name" value="MetI-like_sf"/>
</dbReference>
<dbReference type="PROSITE" id="PS50928">
    <property type="entry name" value="ABC_TM1"/>
    <property type="match status" value="1"/>
</dbReference>
<evidence type="ECO:0000256" key="3">
    <source>
        <dbReference type="ARBA" id="ARBA00022475"/>
    </source>
</evidence>
<accession>A0A3A1WIU2</accession>
<sequence>MASGSLFPSREGTGARLVGLAGFVGAVVLIELLIRIGIINGYVVPLPSSVIVALGRVVTEEGIVPRFFLTAGESLMAGLLVAAIGIPIGILLFRLDLLRQATETWVAAFAAAPVVLVYPLFLVIFGRSSWTIIAIGTLAGLPPVILKTLEGLAAVRPVLLRVGYSFNLTPRQQFGKILFPAAVPSIFAGLRLGMIFAMINVVGIEFLINFGGLGPLINELSERYDMPGTYAAICFVVLVSICFFLLVERIEKWLRPTS</sequence>
<evidence type="ECO:0000256" key="6">
    <source>
        <dbReference type="ARBA" id="ARBA00023136"/>
    </source>
</evidence>
<evidence type="ECO:0000313" key="10">
    <source>
        <dbReference type="Proteomes" id="UP000265750"/>
    </source>
</evidence>
<evidence type="ECO:0000256" key="7">
    <source>
        <dbReference type="RuleBase" id="RU363032"/>
    </source>
</evidence>
<evidence type="ECO:0000259" key="8">
    <source>
        <dbReference type="PROSITE" id="PS50928"/>
    </source>
</evidence>
<comment type="subcellular location">
    <subcellularLocation>
        <location evidence="1 7">Cell membrane</location>
        <topology evidence="1 7">Multi-pass membrane protein</topology>
    </subcellularLocation>
</comment>
<evidence type="ECO:0000313" key="9">
    <source>
        <dbReference type="EMBL" id="RIX98221.1"/>
    </source>
</evidence>
<dbReference type="GO" id="GO:0055085">
    <property type="term" value="P:transmembrane transport"/>
    <property type="evidence" value="ECO:0007669"/>
    <property type="project" value="InterPro"/>
</dbReference>
<gene>
    <name evidence="9" type="ORF">D3218_17730</name>
</gene>
<dbReference type="CDD" id="cd06261">
    <property type="entry name" value="TM_PBP2"/>
    <property type="match status" value="1"/>
</dbReference>
<feature type="domain" description="ABC transmembrane type-1" evidence="8">
    <location>
        <begin position="67"/>
        <end position="247"/>
    </location>
</feature>
<evidence type="ECO:0000256" key="2">
    <source>
        <dbReference type="ARBA" id="ARBA00022448"/>
    </source>
</evidence>
<keyword evidence="4 7" id="KW-0812">Transmembrane</keyword>
<comment type="caution">
    <text evidence="9">The sequence shown here is derived from an EMBL/GenBank/DDBJ whole genome shotgun (WGS) entry which is preliminary data.</text>
</comment>
<dbReference type="AlphaFoldDB" id="A0A3A1WIU2"/>
<name>A0A3A1WIU2_9HYPH</name>
<dbReference type="Gene3D" id="1.10.3720.10">
    <property type="entry name" value="MetI-like"/>
    <property type="match status" value="1"/>
</dbReference>